<proteinExistence type="predicted"/>
<name>A0AAD9FX70_PAPLA</name>
<organism evidence="2 3">
    <name type="scientific">Papiliotrema laurentii</name>
    <name type="common">Cryptococcus laurentii</name>
    <dbReference type="NCBI Taxonomy" id="5418"/>
    <lineage>
        <taxon>Eukaryota</taxon>
        <taxon>Fungi</taxon>
        <taxon>Dikarya</taxon>
        <taxon>Basidiomycota</taxon>
        <taxon>Agaricomycotina</taxon>
        <taxon>Tremellomycetes</taxon>
        <taxon>Tremellales</taxon>
        <taxon>Rhynchogastremaceae</taxon>
        <taxon>Papiliotrema</taxon>
    </lineage>
</organism>
<reference evidence="2" key="1">
    <citation type="submission" date="2023-02" db="EMBL/GenBank/DDBJ databases">
        <title>Identification and recombinant expression of a fungal hydrolase from Papiliotrema laurentii that hydrolyzes apple cutin and clears colloidal polyester polyurethane.</title>
        <authorList>
            <consortium name="DOE Joint Genome Institute"/>
            <person name="Roman V.A."/>
            <person name="Bojanowski C."/>
            <person name="Crable B.R."/>
            <person name="Wagner D.N."/>
            <person name="Hung C.S."/>
            <person name="Nadeau L.J."/>
            <person name="Schratz L."/>
            <person name="Haridas S."/>
            <person name="Pangilinan J."/>
            <person name="Lipzen A."/>
            <person name="Na H."/>
            <person name="Yan M."/>
            <person name="Ng V."/>
            <person name="Grigoriev I.V."/>
            <person name="Spatafora J.W."/>
            <person name="Barlow D."/>
            <person name="Biffinger J."/>
            <person name="Kelley-Loughnane N."/>
            <person name="Varaljay V.A."/>
            <person name="Crookes-Goodson W.J."/>
        </authorList>
    </citation>
    <scope>NUCLEOTIDE SEQUENCE</scope>
    <source>
        <strain evidence="2">5307AH</strain>
    </source>
</reference>
<dbReference type="EMBL" id="JAODAN010000001">
    <property type="protein sequence ID" value="KAK1927888.1"/>
    <property type="molecule type" value="Genomic_DNA"/>
</dbReference>
<feature type="compositionally biased region" description="Pro residues" evidence="1">
    <location>
        <begin position="40"/>
        <end position="51"/>
    </location>
</feature>
<evidence type="ECO:0000313" key="2">
    <source>
        <dbReference type="EMBL" id="KAK1927888.1"/>
    </source>
</evidence>
<feature type="region of interest" description="Disordered" evidence="1">
    <location>
        <begin position="34"/>
        <end position="80"/>
    </location>
</feature>
<protein>
    <submittedName>
        <fullName evidence="2">Uncharacterized protein</fullName>
    </submittedName>
</protein>
<dbReference type="AlphaFoldDB" id="A0AAD9FX70"/>
<sequence length="299" mass="33162">MSIGSSSSRLASFACRTQHARCLSTSVAAMYPRITSNRFSPPPPSVNPPEPSTSASSASSSRPGKVRFPTNSYDGPDYDPRSALEAARERAWYIEEEDELATGSKSGPRQPRFVTFDPERTTVETERRSVKAFPDYAPKELRPLYEWMVSDEAAHVLDVSSVRFFSTSAASRDSLGQGELVDVPGGNVGARWDWIVVGTVKGRGKGIVGRAERALRLWLHNNPLANTPPRPAGTSNKLPRVPDWTDWSMVQIPHMSTSINLFTAEGRDRWDLDGMWGEPDKELLIGKRNRPFGVRPTFE</sequence>
<dbReference type="Proteomes" id="UP001182556">
    <property type="component" value="Unassembled WGS sequence"/>
</dbReference>
<evidence type="ECO:0000313" key="3">
    <source>
        <dbReference type="Proteomes" id="UP001182556"/>
    </source>
</evidence>
<keyword evidence="3" id="KW-1185">Reference proteome</keyword>
<evidence type="ECO:0000256" key="1">
    <source>
        <dbReference type="SAM" id="MobiDB-lite"/>
    </source>
</evidence>
<comment type="caution">
    <text evidence="2">The sequence shown here is derived from an EMBL/GenBank/DDBJ whole genome shotgun (WGS) entry which is preliminary data.</text>
</comment>
<gene>
    <name evidence="2" type="ORF">DB88DRAFT_479681</name>
</gene>
<feature type="compositionally biased region" description="Low complexity" evidence="1">
    <location>
        <begin position="52"/>
        <end position="61"/>
    </location>
</feature>
<accession>A0AAD9FX70</accession>